<dbReference type="OrthoDB" id="6382835at2759"/>
<dbReference type="PANTHER" id="PTHR12236:SF75">
    <property type="entry name" value="CUTICULAR PROTEIN 62BB, ISOFORM A"/>
    <property type="match status" value="1"/>
</dbReference>
<evidence type="ECO:0000313" key="4">
    <source>
        <dbReference type="Proteomes" id="UP000030742"/>
    </source>
</evidence>
<accession>U4UVX3</accession>
<dbReference type="GO" id="GO:0005615">
    <property type="term" value="C:extracellular space"/>
    <property type="evidence" value="ECO:0007669"/>
    <property type="project" value="TreeGrafter"/>
</dbReference>
<dbReference type="GO" id="GO:0031012">
    <property type="term" value="C:extracellular matrix"/>
    <property type="evidence" value="ECO:0007669"/>
    <property type="project" value="TreeGrafter"/>
</dbReference>
<dbReference type="Proteomes" id="UP000030742">
    <property type="component" value="Unassembled WGS sequence"/>
</dbReference>
<proteinExistence type="predicted"/>
<dbReference type="PROSITE" id="PS51155">
    <property type="entry name" value="CHIT_BIND_RR_2"/>
    <property type="match status" value="1"/>
</dbReference>
<dbReference type="AlphaFoldDB" id="U4UVX3"/>
<organism evidence="3 4">
    <name type="scientific">Dendroctonus ponderosae</name>
    <name type="common">Mountain pine beetle</name>
    <dbReference type="NCBI Taxonomy" id="77166"/>
    <lineage>
        <taxon>Eukaryota</taxon>
        <taxon>Metazoa</taxon>
        <taxon>Ecdysozoa</taxon>
        <taxon>Arthropoda</taxon>
        <taxon>Hexapoda</taxon>
        <taxon>Insecta</taxon>
        <taxon>Pterygota</taxon>
        <taxon>Neoptera</taxon>
        <taxon>Endopterygota</taxon>
        <taxon>Coleoptera</taxon>
        <taxon>Polyphaga</taxon>
        <taxon>Cucujiformia</taxon>
        <taxon>Curculionidae</taxon>
        <taxon>Scolytinae</taxon>
        <taxon>Dendroctonus</taxon>
    </lineage>
</organism>
<evidence type="ECO:0000256" key="1">
    <source>
        <dbReference type="ARBA" id="ARBA00022460"/>
    </source>
</evidence>
<dbReference type="EMBL" id="KB632390">
    <property type="protein sequence ID" value="ERL94401.1"/>
    <property type="molecule type" value="Genomic_DNA"/>
</dbReference>
<evidence type="ECO:0000313" key="3">
    <source>
        <dbReference type="EMBL" id="ERL94401.1"/>
    </source>
</evidence>
<dbReference type="InterPro" id="IPR051217">
    <property type="entry name" value="Insect_Cuticle_Struc_Prot"/>
</dbReference>
<dbReference type="GO" id="GO:0042302">
    <property type="term" value="F:structural constituent of cuticle"/>
    <property type="evidence" value="ECO:0007669"/>
    <property type="project" value="UniProtKB-UniRule"/>
</dbReference>
<gene>
    <name evidence="3" type="ORF">D910_11680</name>
</gene>
<keyword evidence="1 2" id="KW-0193">Cuticle</keyword>
<name>U4UVX3_DENPD</name>
<protein>
    <recommendedName>
        <fullName evidence="5">Cuticle protein</fullName>
    </recommendedName>
</protein>
<dbReference type="PANTHER" id="PTHR12236">
    <property type="entry name" value="STRUCTURAL CONTITUENT OF CUTICLE"/>
    <property type="match status" value="1"/>
</dbReference>
<evidence type="ECO:0008006" key="5">
    <source>
        <dbReference type="Google" id="ProtNLM"/>
    </source>
</evidence>
<reference evidence="3 4" key="1">
    <citation type="journal article" date="2013" name="Genome Biol.">
        <title>Draft genome of the mountain pine beetle, Dendroctonus ponderosae Hopkins, a major forest pest.</title>
        <authorList>
            <person name="Keeling C.I."/>
            <person name="Yuen M.M."/>
            <person name="Liao N.Y."/>
            <person name="Docking T.R."/>
            <person name="Chan S.K."/>
            <person name="Taylor G.A."/>
            <person name="Palmquist D.L."/>
            <person name="Jackman S.D."/>
            <person name="Nguyen A."/>
            <person name="Li M."/>
            <person name="Henderson H."/>
            <person name="Janes J.K."/>
            <person name="Zhao Y."/>
            <person name="Pandoh P."/>
            <person name="Moore R."/>
            <person name="Sperling F.A."/>
            <person name="Huber D.P."/>
            <person name="Birol I."/>
            <person name="Jones S.J."/>
            <person name="Bohlmann J."/>
        </authorList>
    </citation>
    <scope>NUCLEOTIDE SEQUENCE</scope>
</reference>
<dbReference type="InterPro" id="IPR000618">
    <property type="entry name" value="Insect_cuticle"/>
</dbReference>
<dbReference type="Pfam" id="PF00379">
    <property type="entry name" value="Chitin_bind_4"/>
    <property type="match status" value="1"/>
</dbReference>
<sequence>MLVVAIKPNDLNVASDTLTLFRHGYSPNNWNSTLVLESRLFHLTEPKHCGIALANRKAISRQTPKQFFAVAALLAVVSAADYQATSFVSFNDNHNSVQHVAGAAPSKYSIPAQPVYSIPAPVAKVSIPVAKIAAPVYYSAPAPKYAPAPAPVYSNVAVPVPVVAKYASVPSYAPKEEYGPAQYEFAYVVEDSHTGDFHSQQEHRDGDKVVGQYSLHEADGTVRVVKYSDEGHGFNAVVEKQGTPAVAPAYNKLVPVAKY</sequence>
<dbReference type="STRING" id="77166.U4UVX3"/>
<evidence type="ECO:0000256" key="2">
    <source>
        <dbReference type="PROSITE-ProRule" id="PRU00497"/>
    </source>
</evidence>